<name>A0A1I2IF46_9GAMM</name>
<keyword evidence="1" id="KW-0812">Transmembrane</keyword>
<proteinExistence type="predicted"/>
<dbReference type="PANTHER" id="PTHR37461">
    <property type="entry name" value="ANTI-SIGMA-K FACTOR RSKA"/>
    <property type="match status" value="1"/>
</dbReference>
<evidence type="ECO:0000313" key="4">
    <source>
        <dbReference type="Proteomes" id="UP000199771"/>
    </source>
</evidence>
<keyword evidence="4" id="KW-1185">Reference proteome</keyword>
<keyword evidence="1" id="KW-1133">Transmembrane helix</keyword>
<dbReference type="Pfam" id="PF10099">
    <property type="entry name" value="RskA_C"/>
    <property type="match status" value="1"/>
</dbReference>
<dbReference type="InterPro" id="IPR051474">
    <property type="entry name" value="Anti-sigma-K/W_factor"/>
</dbReference>
<evidence type="ECO:0000313" key="3">
    <source>
        <dbReference type="EMBL" id="SFF39456.1"/>
    </source>
</evidence>
<sequence length="231" mass="25745">MKITNDRMRDALCAEYVLGTLRGPARRRFMRLLQHDVGLRQRVAFWEETLVSFARGTAPVSPSPQSWAAISRRLGLAEPRTQSRFRPIGPLRYWLAAVAVVLAVGLSMLSPLRERFMFEPDVRVAITDDARQALWIIEADRNRNRLRVRTLRDIPVAQDKSLELWLLLADGSAPVSLGLMPQTQGAELELQPRADLRAGNGFAVSLEPRGGSPTGRATGPILHVQTFGQTT</sequence>
<reference evidence="3 4" key="1">
    <citation type="submission" date="2016-10" db="EMBL/GenBank/DDBJ databases">
        <authorList>
            <person name="de Groot N.N."/>
        </authorList>
    </citation>
    <scope>NUCLEOTIDE SEQUENCE [LARGE SCALE GENOMIC DNA]</scope>
    <source>
        <strain evidence="3 4">DSM 23609</strain>
    </source>
</reference>
<dbReference type="OrthoDB" id="5298046at2"/>
<gene>
    <name evidence="3" type="ORF">SAMN04488120_103177</name>
</gene>
<dbReference type="STRING" id="1076937.SAMN04488120_103177"/>
<evidence type="ECO:0000259" key="2">
    <source>
        <dbReference type="Pfam" id="PF10099"/>
    </source>
</evidence>
<dbReference type="InterPro" id="IPR018764">
    <property type="entry name" value="RskA_C"/>
</dbReference>
<dbReference type="GO" id="GO:0016989">
    <property type="term" value="F:sigma factor antagonist activity"/>
    <property type="evidence" value="ECO:0007669"/>
    <property type="project" value="TreeGrafter"/>
</dbReference>
<dbReference type="PANTHER" id="PTHR37461:SF1">
    <property type="entry name" value="ANTI-SIGMA-K FACTOR RSKA"/>
    <property type="match status" value="1"/>
</dbReference>
<dbReference type="GO" id="GO:0005886">
    <property type="term" value="C:plasma membrane"/>
    <property type="evidence" value="ECO:0007669"/>
    <property type="project" value="InterPro"/>
</dbReference>
<dbReference type="Proteomes" id="UP000199771">
    <property type="component" value="Unassembled WGS sequence"/>
</dbReference>
<evidence type="ECO:0000256" key="1">
    <source>
        <dbReference type="SAM" id="Phobius"/>
    </source>
</evidence>
<dbReference type="GO" id="GO:0006417">
    <property type="term" value="P:regulation of translation"/>
    <property type="evidence" value="ECO:0007669"/>
    <property type="project" value="TreeGrafter"/>
</dbReference>
<feature type="domain" description="Anti-sigma K factor RskA C-terminal" evidence="2">
    <location>
        <begin position="95"/>
        <end position="221"/>
    </location>
</feature>
<dbReference type="RefSeq" id="WP_091532238.1">
    <property type="nucleotide sequence ID" value="NZ_FOOC01000003.1"/>
</dbReference>
<accession>A0A1I2IF46</accession>
<organism evidence="3 4">
    <name type="scientific">Fontimonas thermophila</name>
    <dbReference type="NCBI Taxonomy" id="1076937"/>
    <lineage>
        <taxon>Bacteria</taxon>
        <taxon>Pseudomonadati</taxon>
        <taxon>Pseudomonadota</taxon>
        <taxon>Gammaproteobacteria</taxon>
        <taxon>Nevskiales</taxon>
        <taxon>Nevskiaceae</taxon>
        <taxon>Fontimonas</taxon>
    </lineage>
</organism>
<feature type="transmembrane region" description="Helical" evidence="1">
    <location>
        <begin position="93"/>
        <end position="112"/>
    </location>
</feature>
<keyword evidence="1" id="KW-0472">Membrane</keyword>
<dbReference type="EMBL" id="FOOC01000003">
    <property type="protein sequence ID" value="SFF39456.1"/>
    <property type="molecule type" value="Genomic_DNA"/>
</dbReference>
<dbReference type="AlphaFoldDB" id="A0A1I2IF46"/>
<protein>
    <submittedName>
        <fullName evidence="3">Anti-sigma-K factor RskA</fullName>
    </submittedName>
</protein>